<dbReference type="AlphaFoldDB" id="A0A841N1S9"/>
<feature type="signal peptide" evidence="1">
    <location>
        <begin position="1"/>
        <end position="18"/>
    </location>
</feature>
<dbReference type="Proteomes" id="UP000589738">
    <property type="component" value="Unassembled WGS sequence"/>
</dbReference>
<evidence type="ECO:0000313" key="2">
    <source>
        <dbReference type="EMBL" id="MBB6369103.1"/>
    </source>
</evidence>
<organism evidence="2 3">
    <name type="scientific">Chryseobacterium shigense</name>
    <dbReference type="NCBI Taxonomy" id="297244"/>
    <lineage>
        <taxon>Bacteria</taxon>
        <taxon>Pseudomonadati</taxon>
        <taxon>Bacteroidota</taxon>
        <taxon>Flavobacteriia</taxon>
        <taxon>Flavobacteriales</taxon>
        <taxon>Weeksellaceae</taxon>
        <taxon>Chryseobacterium group</taxon>
        <taxon>Chryseobacterium</taxon>
    </lineage>
</organism>
<feature type="chain" id="PRO_5032295553" description="HEAT repeat-containing protein" evidence="1">
    <location>
        <begin position="19"/>
        <end position="478"/>
    </location>
</feature>
<gene>
    <name evidence="2" type="ORF">HNP36_000156</name>
</gene>
<evidence type="ECO:0000313" key="3">
    <source>
        <dbReference type="Proteomes" id="UP000589738"/>
    </source>
</evidence>
<keyword evidence="3" id="KW-1185">Reference proteome</keyword>
<keyword evidence="1" id="KW-0732">Signal</keyword>
<reference evidence="2 3" key="1">
    <citation type="submission" date="2020-08" db="EMBL/GenBank/DDBJ databases">
        <title>Functional genomics of gut bacteria from endangered species of beetles.</title>
        <authorList>
            <person name="Carlos-Shanley C."/>
        </authorList>
    </citation>
    <scope>NUCLEOTIDE SEQUENCE [LARGE SCALE GENOMIC DNA]</scope>
    <source>
        <strain evidence="2 3">S00136</strain>
    </source>
</reference>
<evidence type="ECO:0000256" key="1">
    <source>
        <dbReference type="SAM" id="SignalP"/>
    </source>
</evidence>
<evidence type="ECO:0008006" key="4">
    <source>
        <dbReference type="Google" id="ProtNLM"/>
    </source>
</evidence>
<sequence length="478" mass="54607">MKRPASLLLFLFFFYVSSQVSNRTAAIVKPIGKYSSFSDSNENIKQIEDKLFKEASPEELMSLVEDGKTVYVKAIAVNVLARKGEGIKILELFKRNLHSEEKLVHRTTCLSSEYPLSIHIFESVSISGSFSEEEKENLEGKMVSLALNAKPINRELLEALSYGMPINADNYSKIRALVIETKSPMLLTALANYKNPNDIELIKSFGKEAYPAIENFPDPKFLPFMKEHIKDSSEYPFMFALAKFCSEEAKEIVIKAIEYNKELNKGRDCGNECLSFLYQQIDKEKCNLYAPVLADLWITDKIISFDILDSYEKTHTQSETEKFLLNGFSKSGEAEIIAANAYDVDQVMDYVSGDMTFDGNLRLAKLLEKTKKISQEAYKKGVRNSLQYIDDLDFDRFISKLKDNASVLQNKDILLDRLKNNETAYGTLIIMDGIKMLNDKKLFNEGAAIVISRKKEFEKSQVWEKSYRNFIKENNIKE</sequence>
<dbReference type="RefSeq" id="WP_184161722.1">
    <property type="nucleotide sequence ID" value="NZ_JACHLC010000001.1"/>
</dbReference>
<comment type="caution">
    <text evidence="2">The sequence shown here is derived from an EMBL/GenBank/DDBJ whole genome shotgun (WGS) entry which is preliminary data.</text>
</comment>
<name>A0A841N1S9_9FLAO</name>
<accession>A0A841N1S9</accession>
<protein>
    <recommendedName>
        <fullName evidence="4">HEAT repeat-containing protein</fullName>
    </recommendedName>
</protein>
<dbReference type="EMBL" id="JACHLC010000001">
    <property type="protein sequence ID" value="MBB6369103.1"/>
    <property type="molecule type" value="Genomic_DNA"/>
</dbReference>
<proteinExistence type="predicted"/>